<dbReference type="AlphaFoldDB" id="A0A6L2L1L4"/>
<dbReference type="Gene3D" id="3.10.10.10">
    <property type="entry name" value="HIV Type 1 Reverse Transcriptase, subunit A, domain 1"/>
    <property type="match status" value="1"/>
</dbReference>
<protein>
    <submittedName>
        <fullName evidence="1">Putative nucleotidyltransferase, ribonuclease H</fullName>
    </submittedName>
</protein>
<name>A0A6L2L1L4_TANCI</name>
<keyword evidence="1" id="KW-0808">Transferase</keyword>
<sequence length="281" mass="32282">MKITEEEIEKVNERDATATTITTLPVSLVHKKRKKLKKELTSCSNTFSYHQKMRDKERIFLNHITPSTTKSGHQVRVTECCKVPISIGKYYKEDVLCDILDMDACHVLLGHPWQYDNDITYRGRDNVMLFKWHDHKIAMAPVIQFEKNTEQKSGNFLIITENGQDMEEALKLTNVIYPIVVKGLLATEKTHTDIPHEVNELLSGFKDLIADELPNKLPPMRDIQHQIDLIPGASLPNLPHYRMNPKETEIPRKQIEDLPQKGFIRESLSPCAVPVLLVPKK</sequence>
<dbReference type="InterPro" id="IPR043502">
    <property type="entry name" value="DNA/RNA_pol_sf"/>
</dbReference>
<dbReference type="EMBL" id="BKCJ010003289">
    <property type="protein sequence ID" value="GEU54165.1"/>
    <property type="molecule type" value="Genomic_DNA"/>
</dbReference>
<comment type="caution">
    <text evidence="1">The sequence shown here is derived from an EMBL/GenBank/DDBJ whole genome shotgun (WGS) entry which is preliminary data.</text>
</comment>
<gene>
    <name evidence="1" type="ORF">Tci_026143</name>
</gene>
<dbReference type="SUPFAM" id="SSF56672">
    <property type="entry name" value="DNA/RNA polymerases"/>
    <property type="match status" value="1"/>
</dbReference>
<dbReference type="PANTHER" id="PTHR35046:SF9">
    <property type="entry name" value="RNA-DIRECTED DNA POLYMERASE"/>
    <property type="match status" value="1"/>
</dbReference>
<dbReference type="GO" id="GO:0016740">
    <property type="term" value="F:transferase activity"/>
    <property type="evidence" value="ECO:0007669"/>
    <property type="project" value="UniProtKB-KW"/>
</dbReference>
<accession>A0A6L2L1L4</accession>
<organism evidence="1">
    <name type="scientific">Tanacetum cinerariifolium</name>
    <name type="common">Dalmatian daisy</name>
    <name type="synonym">Chrysanthemum cinerariifolium</name>
    <dbReference type="NCBI Taxonomy" id="118510"/>
    <lineage>
        <taxon>Eukaryota</taxon>
        <taxon>Viridiplantae</taxon>
        <taxon>Streptophyta</taxon>
        <taxon>Embryophyta</taxon>
        <taxon>Tracheophyta</taxon>
        <taxon>Spermatophyta</taxon>
        <taxon>Magnoliopsida</taxon>
        <taxon>eudicotyledons</taxon>
        <taxon>Gunneridae</taxon>
        <taxon>Pentapetalae</taxon>
        <taxon>asterids</taxon>
        <taxon>campanulids</taxon>
        <taxon>Asterales</taxon>
        <taxon>Asteraceae</taxon>
        <taxon>Asteroideae</taxon>
        <taxon>Anthemideae</taxon>
        <taxon>Anthemidinae</taxon>
        <taxon>Tanacetum</taxon>
    </lineage>
</organism>
<reference evidence="1" key="1">
    <citation type="journal article" date="2019" name="Sci. Rep.">
        <title>Draft genome of Tanacetum cinerariifolium, the natural source of mosquito coil.</title>
        <authorList>
            <person name="Yamashiro T."/>
            <person name="Shiraishi A."/>
            <person name="Satake H."/>
            <person name="Nakayama K."/>
        </authorList>
    </citation>
    <scope>NUCLEOTIDE SEQUENCE</scope>
</reference>
<evidence type="ECO:0000313" key="1">
    <source>
        <dbReference type="EMBL" id="GEU54165.1"/>
    </source>
</evidence>
<proteinExistence type="predicted"/>
<dbReference type="PANTHER" id="PTHR35046">
    <property type="entry name" value="ZINC KNUCKLE (CCHC-TYPE) FAMILY PROTEIN"/>
    <property type="match status" value="1"/>
</dbReference>